<organism evidence="1 2">
    <name type="scientific">Hermanssonia centrifuga</name>
    <dbReference type="NCBI Taxonomy" id="98765"/>
    <lineage>
        <taxon>Eukaryota</taxon>
        <taxon>Fungi</taxon>
        <taxon>Dikarya</taxon>
        <taxon>Basidiomycota</taxon>
        <taxon>Agaricomycotina</taxon>
        <taxon>Agaricomycetes</taxon>
        <taxon>Polyporales</taxon>
        <taxon>Meruliaceae</taxon>
        <taxon>Hermanssonia</taxon>
    </lineage>
</organism>
<gene>
    <name evidence="1" type="ORF">EW026_g7239</name>
</gene>
<accession>A0A4V3X9H4</accession>
<evidence type="ECO:0000313" key="1">
    <source>
        <dbReference type="EMBL" id="THG94182.1"/>
    </source>
</evidence>
<evidence type="ECO:0000313" key="2">
    <source>
        <dbReference type="Proteomes" id="UP000309038"/>
    </source>
</evidence>
<dbReference type="EMBL" id="SGPJ01000486">
    <property type="protein sequence ID" value="THG94182.1"/>
    <property type="molecule type" value="Genomic_DNA"/>
</dbReference>
<reference evidence="1 2" key="1">
    <citation type="submission" date="2019-02" db="EMBL/GenBank/DDBJ databases">
        <title>Genome sequencing of the rare red list fungi Phlebia centrifuga.</title>
        <authorList>
            <person name="Buettner E."/>
            <person name="Kellner H."/>
        </authorList>
    </citation>
    <scope>NUCLEOTIDE SEQUENCE [LARGE SCALE GENOMIC DNA]</scope>
    <source>
        <strain evidence="1 2">DSM 108282</strain>
    </source>
</reference>
<protein>
    <submittedName>
        <fullName evidence="1">Uncharacterized protein</fullName>
    </submittedName>
</protein>
<sequence>MRALQNEQDFDVDGNLGRCRVCPGANWTSVRNLRAHEKLAQHQRFSKQALVLSSRYAAAQLTTAASTSLSSNPNQHATVEDYDSDEEFDDCLAGAASDLFNPVHSAFDTSVPLTYDNANWAETVATFRTELQHAQVSLAGYDNEPDEYALALEEALSGVALINAVLNPSDEEVPAALLEEDDEDLFQLHGPDESHASAQEVAESYFGAGRDSGISDGFFPYPNKAMMKTDILFSSPRLRFSRAQQEAVLDWGKALGARDVPSLYALGKFQEESKKALGDPTTKVTTASGNVLYMNDPVSLLAKMYAHLPTRKKIHSFPELTPNKVNEAWQAEKWLYEVPDDVLCPMVRIQGHDFYIHELVYCKDGRWFIPKRFFEVTGKLCAVGFAVTPSNVLLLSY</sequence>
<proteinExistence type="predicted"/>
<dbReference type="Proteomes" id="UP000309038">
    <property type="component" value="Unassembled WGS sequence"/>
</dbReference>
<comment type="caution">
    <text evidence="1">The sequence shown here is derived from an EMBL/GenBank/DDBJ whole genome shotgun (WGS) entry which is preliminary data.</text>
</comment>
<keyword evidence="2" id="KW-1185">Reference proteome</keyword>
<dbReference type="AlphaFoldDB" id="A0A4V3X9H4"/>
<name>A0A4V3X9H4_9APHY</name>